<dbReference type="InterPro" id="IPR053140">
    <property type="entry name" value="GDSL_Rv0518-like"/>
</dbReference>
<reference evidence="4 6" key="2">
    <citation type="submission" date="2020-08" db="EMBL/GenBank/DDBJ databases">
        <title>Sequencing the genomes of 1000 actinobacteria strains.</title>
        <authorList>
            <person name="Klenk H.-P."/>
        </authorList>
    </citation>
    <scope>NUCLEOTIDE SEQUENCE [LARGE SCALE GENOMIC DNA]</scope>
    <source>
        <strain evidence="4 6">DSM 9581</strain>
    </source>
</reference>
<dbReference type="AlphaFoldDB" id="A0A511FF79"/>
<accession>A0A511FF79</accession>
<sequence length="285" mass="31148">MTTHEAAGRAATPQPPGPGDPTGDAPPRWTRYVAVGDSFTEGLWDAPEGDDGPVRGWADVLAGLLSERRRTAGLEPLRYANLAVRGRVLRPIVTEQVPRALELGPDLVSLVGGGNDILRPATDVDRLGRLLEQAVVRVRATGADVLLATGFDSAGSPLVSATRARVGVYNAHIWSIARRHGAHVLDLWGMRHLHDWRMWAPDRIHLTTEGHARVAQGALAALGLTPDDPRWDEPLAPQPRVPRAEQARLDAQWLRLYAYPWATRRLRGRSSGDTRVPKLPVLTEV</sequence>
<feature type="region of interest" description="Disordered" evidence="1">
    <location>
        <begin position="1"/>
        <end position="27"/>
    </location>
</feature>
<keyword evidence="5" id="KW-1185">Reference proteome</keyword>
<dbReference type="EMBL" id="JACHDN010000001">
    <property type="protein sequence ID" value="MBB5472251.1"/>
    <property type="molecule type" value="Genomic_DNA"/>
</dbReference>
<feature type="domain" description="SGNH hydrolase-type esterase" evidence="2">
    <location>
        <begin position="34"/>
        <end position="213"/>
    </location>
</feature>
<dbReference type="OrthoDB" id="3465773at2"/>
<dbReference type="Gene3D" id="3.40.50.1110">
    <property type="entry name" value="SGNH hydrolase"/>
    <property type="match status" value="1"/>
</dbReference>
<evidence type="ECO:0000259" key="2">
    <source>
        <dbReference type="Pfam" id="PF13472"/>
    </source>
</evidence>
<reference evidence="3 5" key="1">
    <citation type="submission" date="2019-07" db="EMBL/GenBank/DDBJ databases">
        <title>Whole genome shotgun sequence of Cellulomonas hominis NBRC 16055.</title>
        <authorList>
            <person name="Hosoyama A."/>
            <person name="Uohara A."/>
            <person name="Ohji S."/>
            <person name="Ichikawa N."/>
        </authorList>
    </citation>
    <scope>NUCLEOTIDE SEQUENCE [LARGE SCALE GENOMIC DNA]</scope>
    <source>
        <strain evidence="3 5">NBRC 16055</strain>
    </source>
</reference>
<dbReference type="PANTHER" id="PTHR43784:SF2">
    <property type="entry name" value="GDSL-LIKE LIPASE_ACYLHYDROLASE, PUTATIVE (AFU_ORTHOLOGUE AFUA_2G00820)-RELATED"/>
    <property type="match status" value="1"/>
</dbReference>
<dbReference type="RefSeq" id="WP_146839438.1">
    <property type="nucleotide sequence ID" value="NZ_BJVQ01000053.1"/>
</dbReference>
<dbReference type="InterPro" id="IPR013830">
    <property type="entry name" value="SGNH_hydro"/>
</dbReference>
<dbReference type="SUPFAM" id="SSF52266">
    <property type="entry name" value="SGNH hydrolase"/>
    <property type="match status" value="1"/>
</dbReference>
<evidence type="ECO:0000313" key="4">
    <source>
        <dbReference type="EMBL" id="MBB5472251.1"/>
    </source>
</evidence>
<dbReference type="CDD" id="cd01832">
    <property type="entry name" value="SGNH_hydrolase_like_1"/>
    <property type="match status" value="1"/>
</dbReference>
<comment type="caution">
    <text evidence="3">The sequence shown here is derived from an EMBL/GenBank/DDBJ whole genome shotgun (WGS) entry which is preliminary data.</text>
</comment>
<gene>
    <name evidence="3" type="ORF">CHO01_30210</name>
    <name evidence="4" type="ORF">HNR08_000987</name>
</gene>
<name>A0A511FF79_9CELL</name>
<dbReference type="EMBL" id="BJVQ01000053">
    <property type="protein sequence ID" value="GEL47905.1"/>
    <property type="molecule type" value="Genomic_DNA"/>
</dbReference>
<evidence type="ECO:0000313" key="5">
    <source>
        <dbReference type="Proteomes" id="UP000321723"/>
    </source>
</evidence>
<dbReference type="Proteomes" id="UP000564629">
    <property type="component" value="Unassembled WGS sequence"/>
</dbReference>
<evidence type="ECO:0000313" key="6">
    <source>
        <dbReference type="Proteomes" id="UP000564629"/>
    </source>
</evidence>
<dbReference type="GO" id="GO:0016787">
    <property type="term" value="F:hydrolase activity"/>
    <property type="evidence" value="ECO:0007669"/>
    <property type="project" value="UniProtKB-KW"/>
</dbReference>
<protein>
    <submittedName>
        <fullName evidence="4">Lysophospholipase L1-like esterase</fullName>
    </submittedName>
    <submittedName>
        <fullName evidence="3">SGNH hydrolase</fullName>
    </submittedName>
</protein>
<proteinExistence type="predicted"/>
<keyword evidence="3" id="KW-0378">Hydrolase</keyword>
<dbReference type="Proteomes" id="UP000321723">
    <property type="component" value="Unassembled WGS sequence"/>
</dbReference>
<evidence type="ECO:0000256" key="1">
    <source>
        <dbReference type="SAM" id="MobiDB-lite"/>
    </source>
</evidence>
<dbReference type="PANTHER" id="PTHR43784">
    <property type="entry name" value="GDSL-LIKE LIPASE/ACYLHYDROLASE, PUTATIVE (AFU_ORTHOLOGUE AFUA_2G00820)-RELATED"/>
    <property type="match status" value="1"/>
</dbReference>
<dbReference type="Pfam" id="PF13472">
    <property type="entry name" value="Lipase_GDSL_2"/>
    <property type="match status" value="1"/>
</dbReference>
<organism evidence="3 5">
    <name type="scientific">Cellulomonas hominis</name>
    <dbReference type="NCBI Taxonomy" id="156981"/>
    <lineage>
        <taxon>Bacteria</taxon>
        <taxon>Bacillati</taxon>
        <taxon>Actinomycetota</taxon>
        <taxon>Actinomycetes</taxon>
        <taxon>Micrococcales</taxon>
        <taxon>Cellulomonadaceae</taxon>
        <taxon>Cellulomonas</taxon>
    </lineage>
</organism>
<dbReference type="InterPro" id="IPR036514">
    <property type="entry name" value="SGNH_hydro_sf"/>
</dbReference>
<evidence type="ECO:0000313" key="3">
    <source>
        <dbReference type="EMBL" id="GEL47905.1"/>
    </source>
</evidence>